<dbReference type="AlphaFoldDB" id="A0A8H2LIK6"/>
<evidence type="ECO:0000313" key="2">
    <source>
        <dbReference type="EMBL" id="TYB77432.1"/>
    </source>
</evidence>
<protein>
    <submittedName>
        <fullName evidence="2">DUF4199 domain-containing protein</fullName>
    </submittedName>
</protein>
<dbReference type="Pfam" id="PF13858">
    <property type="entry name" value="DUF4199"/>
    <property type="match status" value="1"/>
</dbReference>
<reference evidence="2 3" key="1">
    <citation type="submission" date="2019-08" db="EMBL/GenBank/DDBJ databases">
        <title>Genomes of Antarctic Bizionia species.</title>
        <authorList>
            <person name="Bowman J.P."/>
        </authorList>
    </citation>
    <scope>NUCLEOTIDE SEQUENCE [LARGE SCALE GENOMIC DNA]</scope>
    <source>
        <strain evidence="2 3">HFD</strain>
    </source>
</reference>
<keyword evidence="1" id="KW-1133">Transmembrane helix</keyword>
<keyword evidence="3" id="KW-1185">Reference proteome</keyword>
<proteinExistence type="predicted"/>
<keyword evidence="1" id="KW-0472">Membrane</keyword>
<sequence length="169" mass="18233">MESPQQSFKSIAYTYGVYYALLGIAMIVSLYIMETDSNIILTIVNVLGTVGIIAYSVIAYKKENGNAITLSQSMKAGLATAAIGGLLIALFTYIHYSFINPEFITTIRENALEDIYKSGTEMTADAEEQALSLMNIFTSPGFISTISLIGSIFFGLVVSLITGLIVKNA</sequence>
<name>A0A8H2LIK6_9FLAO</name>
<feature type="transmembrane region" description="Helical" evidence="1">
    <location>
        <begin position="78"/>
        <end position="96"/>
    </location>
</feature>
<dbReference type="EMBL" id="VSKM01000003">
    <property type="protein sequence ID" value="TYB77432.1"/>
    <property type="molecule type" value="Genomic_DNA"/>
</dbReference>
<dbReference type="InterPro" id="IPR025250">
    <property type="entry name" value="DUF4199"/>
</dbReference>
<feature type="transmembrane region" description="Helical" evidence="1">
    <location>
        <begin position="39"/>
        <end position="58"/>
    </location>
</feature>
<dbReference type="RefSeq" id="WP_148368720.1">
    <property type="nucleotide sequence ID" value="NZ_VSKM01000003.1"/>
</dbReference>
<feature type="transmembrane region" description="Helical" evidence="1">
    <location>
        <begin position="12"/>
        <end position="33"/>
    </location>
</feature>
<feature type="transmembrane region" description="Helical" evidence="1">
    <location>
        <begin position="142"/>
        <end position="166"/>
    </location>
</feature>
<gene>
    <name evidence="2" type="ORF">ES676_03830</name>
</gene>
<comment type="caution">
    <text evidence="2">The sequence shown here is derived from an EMBL/GenBank/DDBJ whole genome shotgun (WGS) entry which is preliminary data.</text>
</comment>
<evidence type="ECO:0000256" key="1">
    <source>
        <dbReference type="SAM" id="Phobius"/>
    </source>
</evidence>
<evidence type="ECO:0000313" key="3">
    <source>
        <dbReference type="Proteomes" id="UP000323324"/>
    </source>
</evidence>
<keyword evidence="1" id="KW-0812">Transmembrane</keyword>
<accession>A0A8H2LIK6</accession>
<organism evidence="2 3">
    <name type="scientific">Bizionia saleffrena</name>
    <dbReference type="NCBI Taxonomy" id="291189"/>
    <lineage>
        <taxon>Bacteria</taxon>
        <taxon>Pseudomonadati</taxon>
        <taxon>Bacteroidota</taxon>
        <taxon>Flavobacteriia</taxon>
        <taxon>Flavobacteriales</taxon>
        <taxon>Flavobacteriaceae</taxon>
        <taxon>Bizionia</taxon>
    </lineage>
</organism>
<dbReference type="Proteomes" id="UP000323324">
    <property type="component" value="Unassembled WGS sequence"/>
</dbReference>